<evidence type="ECO:0000256" key="1">
    <source>
        <dbReference type="SAM" id="MobiDB-lite"/>
    </source>
</evidence>
<organism evidence="2 3">
    <name type="scientific">Araneus ventricosus</name>
    <name type="common">Orbweaver spider</name>
    <name type="synonym">Epeira ventricosa</name>
    <dbReference type="NCBI Taxonomy" id="182803"/>
    <lineage>
        <taxon>Eukaryota</taxon>
        <taxon>Metazoa</taxon>
        <taxon>Ecdysozoa</taxon>
        <taxon>Arthropoda</taxon>
        <taxon>Chelicerata</taxon>
        <taxon>Arachnida</taxon>
        <taxon>Araneae</taxon>
        <taxon>Araneomorphae</taxon>
        <taxon>Entelegynae</taxon>
        <taxon>Araneoidea</taxon>
        <taxon>Araneidae</taxon>
        <taxon>Araneus</taxon>
    </lineage>
</organism>
<dbReference type="AlphaFoldDB" id="A0A4Y2AFV8"/>
<reference evidence="2 3" key="1">
    <citation type="journal article" date="2019" name="Sci. Rep.">
        <title>Orb-weaving spider Araneus ventricosus genome elucidates the spidroin gene catalogue.</title>
        <authorList>
            <person name="Kono N."/>
            <person name="Nakamura H."/>
            <person name="Ohtoshi R."/>
            <person name="Moran D.A.P."/>
            <person name="Shinohara A."/>
            <person name="Yoshida Y."/>
            <person name="Fujiwara M."/>
            <person name="Mori M."/>
            <person name="Tomita M."/>
            <person name="Arakawa K."/>
        </authorList>
    </citation>
    <scope>NUCLEOTIDE SEQUENCE [LARGE SCALE GENOMIC DNA]</scope>
</reference>
<feature type="region of interest" description="Disordered" evidence="1">
    <location>
        <begin position="19"/>
        <end position="42"/>
    </location>
</feature>
<evidence type="ECO:0000313" key="2">
    <source>
        <dbReference type="EMBL" id="GBL78487.1"/>
    </source>
</evidence>
<dbReference type="EMBL" id="BGPR01000015">
    <property type="protein sequence ID" value="GBL78487.1"/>
    <property type="molecule type" value="Genomic_DNA"/>
</dbReference>
<protein>
    <submittedName>
        <fullName evidence="2">Uncharacterized protein</fullName>
    </submittedName>
</protein>
<comment type="caution">
    <text evidence="2">The sequence shown here is derived from an EMBL/GenBank/DDBJ whole genome shotgun (WGS) entry which is preliminary data.</text>
</comment>
<evidence type="ECO:0000313" key="3">
    <source>
        <dbReference type="Proteomes" id="UP000499080"/>
    </source>
</evidence>
<gene>
    <name evidence="2" type="ORF">AVEN_42971_1</name>
</gene>
<name>A0A4Y2AFV8_ARAVE</name>
<accession>A0A4Y2AFV8</accession>
<proteinExistence type="predicted"/>
<dbReference type="Proteomes" id="UP000499080">
    <property type="component" value="Unassembled WGS sequence"/>
</dbReference>
<keyword evidence="3" id="KW-1185">Reference proteome</keyword>
<sequence length="108" mass="11691">MYEIKRPPAVVVRKFGEGATPEVSSTSSDCDSELRGPSQNSSRVASKRFISLMQLVKDGRHVASSPRVAKVAATPLDSLPNAPYIAFIREVKLINKSTIQKDYAASGL</sequence>